<comment type="caution">
    <text evidence="1">The sequence shown here is derived from an EMBL/GenBank/DDBJ whole genome shotgun (WGS) entry which is preliminary data.</text>
</comment>
<evidence type="ECO:0000313" key="2">
    <source>
        <dbReference type="Proteomes" id="UP000828941"/>
    </source>
</evidence>
<reference evidence="1 2" key="1">
    <citation type="journal article" date="2022" name="DNA Res.">
        <title>Chromosomal-level genome assembly of the orchid tree Bauhinia variegata (Leguminosae; Cercidoideae) supports the allotetraploid origin hypothesis of Bauhinia.</title>
        <authorList>
            <person name="Zhong Y."/>
            <person name="Chen Y."/>
            <person name="Zheng D."/>
            <person name="Pang J."/>
            <person name="Liu Y."/>
            <person name="Luo S."/>
            <person name="Meng S."/>
            <person name="Qian L."/>
            <person name="Wei D."/>
            <person name="Dai S."/>
            <person name="Zhou R."/>
        </authorList>
    </citation>
    <scope>NUCLEOTIDE SEQUENCE [LARGE SCALE GENOMIC DNA]</scope>
    <source>
        <strain evidence="1">BV-YZ2020</strain>
    </source>
</reference>
<dbReference type="EMBL" id="CM039431">
    <property type="protein sequence ID" value="KAI4337535.1"/>
    <property type="molecule type" value="Genomic_DNA"/>
</dbReference>
<organism evidence="1 2">
    <name type="scientific">Bauhinia variegata</name>
    <name type="common">Purple orchid tree</name>
    <name type="synonym">Phanera variegata</name>
    <dbReference type="NCBI Taxonomy" id="167791"/>
    <lineage>
        <taxon>Eukaryota</taxon>
        <taxon>Viridiplantae</taxon>
        <taxon>Streptophyta</taxon>
        <taxon>Embryophyta</taxon>
        <taxon>Tracheophyta</taxon>
        <taxon>Spermatophyta</taxon>
        <taxon>Magnoliopsida</taxon>
        <taxon>eudicotyledons</taxon>
        <taxon>Gunneridae</taxon>
        <taxon>Pentapetalae</taxon>
        <taxon>rosids</taxon>
        <taxon>fabids</taxon>
        <taxon>Fabales</taxon>
        <taxon>Fabaceae</taxon>
        <taxon>Cercidoideae</taxon>
        <taxon>Cercideae</taxon>
        <taxon>Bauhiniinae</taxon>
        <taxon>Bauhinia</taxon>
    </lineage>
</organism>
<evidence type="ECO:0000313" key="1">
    <source>
        <dbReference type="EMBL" id="KAI4337535.1"/>
    </source>
</evidence>
<sequence>MGFGFRLNLRCSVPVQSAHSFANSPIRLSSSLARGRETSLNLTRLSLLSTLCEEAETSQKDSRRPYTCSSSPLEILDNDFVEIEETKINKTKRPRSSVHKMIDNSLMASGNEMSTESTNFQPFRASHFRLLMENLGILEETFADSEAVRLKKEIILQLGKFGALELFNNRLSKSLESPCALDCSDGHPEQVGEHHANNKAHDQLGKVVVRSRRKKENKSRKRPLCASEVSSCQSLPSKVTQGSLLDFPDSSVKRVSNGKNRRGMVARKEAEMSKAIKVLAELERTRAAMEEDTKQIASLSAWAEACGVDEKVLRQQLRYGRYCRDELIRSTRSLVLYLARNYRGMGIAMEDLLQAGYVGVLQGAERFDCTRGYRFSTYVQYWIRKSMSRMVTRYARGILIPWSLNRAVSQIQKARKALKSTAMKSPDDYEIAKMTGLSLDKIRSASNCLRVVGSINQKVGDCLNVQYMQVMPDTSIGCPEEAVMQQHKRKDIYDLLKGLNPRERQILTLRFGLNDHQRRSLEDIGRVLNVSKEWVRKIEKNALTKLRNESINLNLNYYLDL</sequence>
<gene>
    <name evidence="1" type="ORF">L6164_015939</name>
</gene>
<name>A0ACB9NSG6_BAUVA</name>
<dbReference type="Proteomes" id="UP000828941">
    <property type="component" value="Chromosome 6"/>
</dbReference>
<protein>
    <submittedName>
        <fullName evidence="1">Uncharacterized protein</fullName>
    </submittedName>
</protein>
<proteinExistence type="predicted"/>
<keyword evidence="2" id="KW-1185">Reference proteome</keyword>
<accession>A0ACB9NSG6</accession>